<feature type="transmembrane region" description="Helical" evidence="6">
    <location>
        <begin position="340"/>
        <end position="359"/>
    </location>
</feature>
<evidence type="ECO:0000313" key="11">
    <source>
        <dbReference type="EMBL" id="CAE6511813.1"/>
    </source>
</evidence>
<dbReference type="Pfam" id="PF25145">
    <property type="entry name" value="NfeD1b_N"/>
    <property type="match status" value="1"/>
</dbReference>
<evidence type="ECO:0000256" key="1">
    <source>
        <dbReference type="ARBA" id="ARBA00004141"/>
    </source>
</evidence>
<evidence type="ECO:0000256" key="6">
    <source>
        <dbReference type="SAM" id="Phobius"/>
    </source>
</evidence>
<keyword evidence="7" id="KW-0732">Signal</keyword>
<evidence type="ECO:0000256" key="4">
    <source>
        <dbReference type="ARBA" id="ARBA00023136"/>
    </source>
</evidence>
<dbReference type="InterPro" id="IPR052165">
    <property type="entry name" value="Membrane_assoc_protease"/>
</dbReference>
<dbReference type="SUPFAM" id="SSF52096">
    <property type="entry name" value="ClpP/crotonase"/>
    <property type="match status" value="1"/>
</dbReference>
<dbReference type="Pfam" id="PF24961">
    <property type="entry name" value="NfeD_membrane"/>
    <property type="match status" value="1"/>
</dbReference>
<keyword evidence="4 6" id="KW-0472">Membrane</keyword>
<name>A0A8H9DB12_9PROT</name>
<keyword evidence="3 6" id="KW-1133">Transmembrane helix</keyword>
<evidence type="ECO:0000313" key="12">
    <source>
        <dbReference type="Proteomes" id="UP000601736"/>
    </source>
</evidence>
<dbReference type="GO" id="GO:0008233">
    <property type="term" value="F:peptidase activity"/>
    <property type="evidence" value="ECO:0007669"/>
    <property type="project" value="UniProtKB-KW"/>
</dbReference>
<dbReference type="Gene3D" id="2.40.50.140">
    <property type="entry name" value="Nucleic acid-binding proteins"/>
    <property type="match status" value="1"/>
</dbReference>
<dbReference type="InterPro" id="IPR029045">
    <property type="entry name" value="ClpP/crotonase-like_dom_sf"/>
</dbReference>
<evidence type="ECO:0000259" key="9">
    <source>
        <dbReference type="Pfam" id="PF24961"/>
    </source>
</evidence>
<dbReference type="AlphaFoldDB" id="A0A8H9DB12"/>
<feature type="transmembrane region" description="Helical" evidence="6">
    <location>
        <begin position="292"/>
        <end position="310"/>
    </location>
</feature>
<evidence type="ECO:0000259" key="8">
    <source>
        <dbReference type="Pfam" id="PF01957"/>
    </source>
</evidence>
<accession>A0A8H9DB12</accession>
<dbReference type="FunFam" id="3.90.226.10:FF:000089">
    <property type="entry name" value="Membrane-bound serine protease"/>
    <property type="match status" value="1"/>
</dbReference>
<dbReference type="InterPro" id="IPR002810">
    <property type="entry name" value="NfeD-like_C"/>
</dbReference>
<protein>
    <submittedName>
        <fullName evidence="11">Membrane-bound serine protease (ClpP class)</fullName>
    </submittedName>
</protein>
<dbReference type="InterPro" id="IPR012340">
    <property type="entry name" value="NA-bd_OB-fold"/>
</dbReference>
<evidence type="ECO:0000256" key="3">
    <source>
        <dbReference type="ARBA" id="ARBA00022989"/>
    </source>
</evidence>
<feature type="transmembrane region" description="Helical" evidence="6">
    <location>
        <begin position="263"/>
        <end position="285"/>
    </location>
</feature>
<evidence type="ECO:0000256" key="5">
    <source>
        <dbReference type="SAM" id="MobiDB-lite"/>
    </source>
</evidence>
<dbReference type="Gene3D" id="3.90.226.10">
    <property type="entry name" value="2-enoyl-CoA Hydratase, Chain A, domain 1"/>
    <property type="match status" value="1"/>
</dbReference>
<dbReference type="GO" id="GO:0016020">
    <property type="term" value="C:membrane"/>
    <property type="evidence" value="ECO:0007669"/>
    <property type="project" value="UniProtKB-SubCell"/>
</dbReference>
<evidence type="ECO:0000256" key="7">
    <source>
        <dbReference type="SAM" id="SignalP"/>
    </source>
</evidence>
<reference evidence="11" key="1">
    <citation type="submission" date="2021-02" db="EMBL/GenBank/DDBJ databases">
        <authorList>
            <person name="Han P."/>
        </authorList>
    </citation>
    <scope>NUCLEOTIDE SEQUENCE</scope>
    <source>
        <strain evidence="11">Nitrosomonas nitrosa 18-3D</strain>
    </source>
</reference>
<keyword evidence="11" id="KW-0378">Hydrolase</keyword>
<feature type="transmembrane region" description="Helical" evidence="6">
    <location>
        <begin position="316"/>
        <end position="333"/>
    </location>
</feature>
<feature type="region of interest" description="Disordered" evidence="5">
    <location>
        <begin position="147"/>
        <end position="168"/>
    </location>
</feature>
<feature type="domain" description="NfeD-like C-terminal" evidence="8">
    <location>
        <begin position="405"/>
        <end position="457"/>
    </location>
</feature>
<feature type="chain" id="PRO_5034713093" evidence="7">
    <location>
        <begin position="38"/>
        <end position="460"/>
    </location>
</feature>
<evidence type="ECO:0000256" key="2">
    <source>
        <dbReference type="ARBA" id="ARBA00022692"/>
    </source>
</evidence>
<evidence type="ECO:0000259" key="10">
    <source>
        <dbReference type="Pfam" id="PF25145"/>
    </source>
</evidence>
<sequence length="460" mass="49458">MFNKRITECNLFRLKRLISFFYLLVLLCGFCPPTVHASNTALWLDIDGAIGPATHDYIKRSLATAATQNARVIIIRLNTPGGLDASMREIIQEIIASPVPVVTYVGPGGARAASAGTYILYASHIAAMAPATNLGAATPVKIGGFPSIPDSFDEKQENDQQERAGAQDPMTKKIVNDAVAYIRGLAQMRGRNAEWAEKAVREATSLTADEALAEGVIDLIASDIPDLLAKIDGRTVKMQGQEIILSTQDVAIVELEQDWRTRLLAIITDPNIAYILMLIGIYGLILEFANPGTIVSGVVGAVCLLLALFAFQVLPVNYAGLALIFLGIVFMLAEVFVPSFGALGIGGMIAFVMGSIMLLDMDIPGYGISIPLVATVALITTGFFLFVIGMAVKARQRPVASGNVEMVGAIGEVADDFDSEGWVKVHGELWRAKTSMPLRRGQKVKITSIDDLTLTVEIYE</sequence>
<feature type="compositionally biased region" description="Basic and acidic residues" evidence="5">
    <location>
        <begin position="152"/>
        <end position="162"/>
    </location>
</feature>
<dbReference type="PANTHER" id="PTHR33507:SF4">
    <property type="entry name" value="NODULATION COMPETITIVENESS PROTEIN NFED"/>
    <property type="match status" value="1"/>
</dbReference>
<dbReference type="CDD" id="cd07020">
    <property type="entry name" value="Clp_protease_NfeD_1"/>
    <property type="match status" value="1"/>
</dbReference>
<comment type="caution">
    <text evidence="11">The sequence shown here is derived from an EMBL/GenBank/DDBJ whole genome shotgun (WGS) entry which is preliminary data.</text>
</comment>
<dbReference type="Proteomes" id="UP000601736">
    <property type="component" value="Unassembled WGS sequence"/>
</dbReference>
<feature type="domain" description="NfeD1b N-terminal" evidence="10">
    <location>
        <begin position="49"/>
        <end position="144"/>
    </location>
</feature>
<dbReference type="Pfam" id="PF01957">
    <property type="entry name" value="NfeD"/>
    <property type="match status" value="1"/>
</dbReference>
<dbReference type="InterPro" id="IPR056739">
    <property type="entry name" value="NfeD_membrane"/>
</dbReference>
<dbReference type="GO" id="GO:0006508">
    <property type="term" value="P:proteolysis"/>
    <property type="evidence" value="ECO:0007669"/>
    <property type="project" value="UniProtKB-KW"/>
</dbReference>
<keyword evidence="11" id="KW-0645">Protease</keyword>
<dbReference type="EMBL" id="CAJNAP010000034">
    <property type="protein sequence ID" value="CAE6511813.1"/>
    <property type="molecule type" value="Genomic_DNA"/>
</dbReference>
<proteinExistence type="predicted"/>
<comment type="subcellular location">
    <subcellularLocation>
        <location evidence="1">Membrane</location>
        <topology evidence="1">Multi-pass membrane protein</topology>
    </subcellularLocation>
</comment>
<feature type="signal peptide" evidence="7">
    <location>
        <begin position="1"/>
        <end position="37"/>
    </location>
</feature>
<gene>
    <name evidence="11" type="ORF">NMYAN_40015</name>
</gene>
<dbReference type="SUPFAM" id="SSF141322">
    <property type="entry name" value="NfeD domain-like"/>
    <property type="match status" value="1"/>
</dbReference>
<organism evidence="11 12">
    <name type="scientific">Nitrosomonas nitrosa</name>
    <dbReference type="NCBI Taxonomy" id="52442"/>
    <lineage>
        <taxon>Bacteria</taxon>
        <taxon>Pseudomonadati</taxon>
        <taxon>Pseudomonadota</taxon>
        <taxon>Betaproteobacteria</taxon>
        <taxon>Nitrosomonadales</taxon>
        <taxon>Nitrosomonadaceae</taxon>
        <taxon>Nitrosomonas</taxon>
    </lineage>
</organism>
<dbReference type="InterPro" id="IPR056738">
    <property type="entry name" value="NfeD1b_N"/>
</dbReference>
<feature type="domain" description="NfeD integral membrane" evidence="9">
    <location>
        <begin position="271"/>
        <end position="388"/>
    </location>
</feature>
<keyword evidence="2 6" id="KW-0812">Transmembrane</keyword>
<dbReference type="PANTHER" id="PTHR33507">
    <property type="entry name" value="INNER MEMBRANE PROTEIN YBBJ"/>
    <property type="match status" value="1"/>
</dbReference>
<feature type="transmembrane region" description="Helical" evidence="6">
    <location>
        <begin position="365"/>
        <end position="388"/>
    </location>
</feature>